<dbReference type="SUPFAM" id="SSF56281">
    <property type="entry name" value="Metallo-hydrolase/oxidoreductase"/>
    <property type="match status" value="1"/>
</dbReference>
<dbReference type="InterPro" id="IPR036866">
    <property type="entry name" value="RibonucZ/Hydroxyglut_hydro"/>
</dbReference>
<dbReference type="EMBL" id="MEXR01000048">
    <property type="protein sequence ID" value="OGD08847.1"/>
    <property type="molecule type" value="Genomic_DNA"/>
</dbReference>
<evidence type="ECO:0000256" key="1">
    <source>
        <dbReference type="ARBA" id="ARBA00001947"/>
    </source>
</evidence>
<proteinExistence type="predicted"/>
<keyword evidence="3" id="KW-0378">Hydrolase</keyword>
<accession>A0A1F4ZTR6</accession>
<evidence type="ECO:0000259" key="5">
    <source>
        <dbReference type="SMART" id="SM00849"/>
    </source>
</evidence>
<keyword evidence="4" id="KW-0862">Zinc</keyword>
<dbReference type="Gene3D" id="3.60.15.10">
    <property type="entry name" value="Ribonuclease Z/Hydroxyacylglutathione hydrolase-like"/>
    <property type="match status" value="1"/>
</dbReference>
<dbReference type="SMART" id="SM00849">
    <property type="entry name" value="Lactamase_B"/>
    <property type="match status" value="1"/>
</dbReference>
<comment type="caution">
    <text evidence="6">The sequence shown here is derived from an EMBL/GenBank/DDBJ whole genome shotgun (WGS) entry which is preliminary data.</text>
</comment>
<dbReference type="GO" id="GO:0016787">
    <property type="term" value="F:hydrolase activity"/>
    <property type="evidence" value="ECO:0007669"/>
    <property type="project" value="UniProtKB-KW"/>
</dbReference>
<evidence type="ECO:0000313" key="7">
    <source>
        <dbReference type="Proteomes" id="UP000176424"/>
    </source>
</evidence>
<organism evidence="6 7">
    <name type="scientific">Candidatus Amesbacteria bacterium RIFOXYB1_FULL_44_23</name>
    <dbReference type="NCBI Taxonomy" id="1797263"/>
    <lineage>
        <taxon>Bacteria</taxon>
        <taxon>Candidatus Amesiibacteriota</taxon>
    </lineage>
</organism>
<sequence length="226" mass="25536">MKLSSPPFEIFVYPSLGTSRTYLIKTKSEKILIDPGWPSFVLPILKSHPDISLIVLTHRHYDHHGAAPLVNKLTRAPIVAAATANTTAIEIPPVHTFIFKLIRSWARAGFFFPRLTDFANIALKLQSVDAILKDGDFIDKSGLFKVVSTPGHTSDSICIYSPKYQILFSGDTIVNPFNKPRWVRLITNRQQFSDTQHKIARLQIKKVYPGHGEPFLLTDAKMLYEH</sequence>
<dbReference type="GO" id="GO:0046872">
    <property type="term" value="F:metal ion binding"/>
    <property type="evidence" value="ECO:0007669"/>
    <property type="project" value="UniProtKB-KW"/>
</dbReference>
<dbReference type="PANTHER" id="PTHR46233:SF3">
    <property type="entry name" value="HYDROXYACYLGLUTATHIONE HYDROLASE GLOC"/>
    <property type="match status" value="1"/>
</dbReference>
<dbReference type="Proteomes" id="UP000176424">
    <property type="component" value="Unassembled WGS sequence"/>
</dbReference>
<name>A0A1F4ZTR6_9BACT</name>
<feature type="domain" description="Metallo-beta-lactamase" evidence="5">
    <location>
        <begin position="18"/>
        <end position="211"/>
    </location>
</feature>
<gene>
    <name evidence="6" type="ORF">A2397_05380</name>
</gene>
<dbReference type="InterPro" id="IPR001279">
    <property type="entry name" value="Metallo-B-lactamas"/>
</dbReference>
<dbReference type="PANTHER" id="PTHR46233">
    <property type="entry name" value="HYDROXYACYLGLUTATHIONE HYDROLASE GLOC"/>
    <property type="match status" value="1"/>
</dbReference>
<dbReference type="STRING" id="1797263.A2397_05380"/>
<dbReference type="AlphaFoldDB" id="A0A1F4ZTR6"/>
<dbReference type="Pfam" id="PF00753">
    <property type="entry name" value="Lactamase_B"/>
    <property type="match status" value="1"/>
</dbReference>
<comment type="cofactor">
    <cofactor evidence="1">
        <name>Zn(2+)</name>
        <dbReference type="ChEBI" id="CHEBI:29105"/>
    </cofactor>
</comment>
<protein>
    <recommendedName>
        <fullName evidence="5">Metallo-beta-lactamase domain-containing protein</fullName>
    </recommendedName>
</protein>
<evidence type="ECO:0000256" key="4">
    <source>
        <dbReference type="ARBA" id="ARBA00022833"/>
    </source>
</evidence>
<evidence type="ECO:0000313" key="6">
    <source>
        <dbReference type="EMBL" id="OGD08847.1"/>
    </source>
</evidence>
<evidence type="ECO:0000256" key="3">
    <source>
        <dbReference type="ARBA" id="ARBA00022801"/>
    </source>
</evidence>
<reference evidence="6 7" key="1">
    <citation type="journal article" date="2016" name="Nat. Commun.">
        <title>Thousands of microbial genomes shed light on interconnected biogeochemical processes in an aquifer system.</title>
        <authorList>
            <person name="Anantharaman K."/>
            <person name="Brown C.T."/>
            <person name="Hug L.A."/>
            <person name="Sharon I."/>
            <person name="Castelle C.J."/>
            <person name="Probst A.J."/>
            <person name="Thomas B.C."/>
            <person name="Singh A."/>
            <person name="Wilkins M.J."/>
            <person name="Karaoz U."/>
            <person name="Brodie E.L."/>
            <person name="Williams K.H."/>
            <person name="Hubbard S.S."/>
            <person name="Banfield J.F."/>
        </authorList>
    </citation>
    <scope>NUCLEOTIDE SEQUENCE [LARGE SCALE GENOMIC DNA]</scope>
</reference>
<dbReference type="InterPro" id="IPR051453">
    <property type="entry name" value="MBL_Glyoxalase_II"/>
</dbReference>
<keyword evidence="2" id="KW-0479">Metal-binding</keyword>
<evidence type="ECO:0000256" key="2">
    <source>
        <dbReference type="ARBA" id="ARBA00022723"/>
    </source>
</evidence>